<evidence type="ECO:0000313" key="2">
    <source>
        <dbReference type="Proteomes" id="UP001054945"/>
    </source>
</evidence>
<dbReference type="EMBL" id="BPLR01011609">
    <property type="protein sequence ID" value="GIY47692.1"/>
    <property type="molecule type" value="Genomic_DNA"/>
</dbReference>
<proteinExistence type="predicted"/>
<sequence>MIEGDIAVWNDLKKEHDKVERISFFCFLLERLFVPGIVRRSYRRRKLLAEIVWPGRGQGGEVASLLEHSSSRELTQGLKLSNSEVVQSA</sequence>
<gene>
    <name evidence="1" type="ORF">CEXT_588961</name>
</gene>
<comment type="caution">
    <text evidence="1">The sequence shown here is derived from an EMBL/GenBank/DDBJ whole genome shotgun (WGS) entry which is preliminary data.</text>
</comment>
<keyword evidence="2" id="KW-1185">Reference proteome</keyword>
<dbReference type="AlphaFoldDB" id="A0AAV4TQV6"/>
<reference evidence="1 2" key="1">
    <citation type="submission" date="2021-06" db="EMBL/GenBank/DDBJ databases">
        <title>Caerostris extrusa draft genome.</title>
        <authorList>
            <person name="Kono N."/>
            <person name="Arakawa K."/>
        </authorList>
    </citation>
    <scope>NUCLEOTIDE SEQUENCE [LARGE SCALE GENOMIC DNA]</scope>
</reference>
<accession>A0AAV4TQV6</accession>
<dbReference type="Proteomes" id="UP001054945">
    <property type="component" value="Unassembled WGS sequence"/>
</dbReference>
<name>A0AAV4TQV6_CAEEX</name>
<protein>
    <submittedName>
        <fullName evidence="1">Uncharacterized protein</fullName>
    </submittedName>
</protein>
<evidence type="ECO:0000313" key="1">
    <source>
        <dbReference type="EMBL" id="GIY47692.1"/>
    </source>
</evidence>
<organism evidence="1 2">
    <name type="scientific">Caerostris extrusa</name>
    <name type="common">Bark spider</name>
    <name type="synonym">Caerostris bankana</name>
    <dbReference type="NCBI Taxonomy" id="172846"/>
    <lineage>
        <taxon>Eukaryota</taxon>
        <taxon>Metazoa</taxon>
        <taxon>Ecdysozoa</taxon>
        <taxon>Arthropoda</taxon>
        <taxon>Chelicerata</taxon>
        <taxon>Arachnida</taxon>
        <taxon>Araneae</taxon>
        <taxon>Araneomorphae</taxon>
        <taxon>Entelegynae</taxon>
        <taxon>Araneoidea</taxon>
        <taxon>Araneidae</taxon>
        <taxon>Caerostris</taxon>
    </lineage>
</organism>